<reference evidence="1 2" key="1">
    <citation type="submission" date="2024-02" db="EMBL/GenBank/DDBJ databases">
        <title>De novo assembly and annotation of 12 fungi associated with fruit tree decline syndrome in Ontario, Canada.</title>
        <authorList>
            <person name="Sulman M."/>
            <person name="Ellouze W."/>
            <person name="Ilyukhin E."/>
        </authorList>
    </citation>
    <scope>NUCLEOTIDE SEQUENCE [LARGE SCALE GENOMIC DNA]</scope>
    <source>
        <strain evidence="1 2">FDS-637</strain>
    </source>
</reference>
<dbReference type="GeneID" id="92006029"/>
<dbReference type="EMBL" id="JAJVCZ030000002">
    <property type="protein sequence ID" value="KAL0262970.1"/>
    <property type="molecule type" value="Genomic_DNA"/>
</dbReference>
<evidence type="ECO:0000313" key="2">
    <source>
        <dbReference type="Proteomes" id="UP001430584"/>
    </source>
</evidence>
<dbReference type="RefSeq" id="XP_066635999.1">
    <property type="nucleotide sequence ID" value="XM_066773432.1"/>
</dbReference>
<accession>A0ABR3CQS0</accession>
<dbReference type="Proteomes" id="UP001430584">
    <property type="component" value="Unassembled WGS sequence"/>
</dbReference>
<organism evidence="1 2">
    <name type="scientific">Diplodia seriata</name>
    <dbReference type="NCBI Taxonomy" id="420778"/>
    <lineage>
        <taxon>Eukaryota</taxon>
        <taxon>Fungi</taxon>
        <taxon>Dikarya</taxon>
        <taxon>Ascomycota</taxon>
        <taxon>Pezizomycotina</taxon>
        <taxon>Dothideomycetes</taxon>
        <taxon>Dothideomycetes incertae sedis</taxon>
        <taxon>Botryosphaeriales</taxon>
        <taxon>Botryosphaeriaceae</taxon>
        <taxon>Diplodia</taxon>
    </lineage>
</organism>
<keyword evidence="2" id="KW-1185">Reference proteome</keyword>
<proteinExistence type="predicted"/>
<name>A0ABR3CQS0_9PEZI</name>
<comment type="caution">
    <text evidence="1">The sequence shown here is derived from an EMBL/GenBank/DDBJ whole genome shotgun (WGS) entry which is preliminary data.</text>
</comment>
<protein>
    <submittedName>
        <fullName evidence="1">Uncharacterized protein</fullName>
    </submittedName>
</protein>
<gene>
    <name evidence="1" type="ORF">SLS55_001944</name>
</gene>
<evidence type="ECO:0000313" key="1">
    <source>
        <dbReference type="EMBL" id="KAL0262970.1"/>
    </source>
</evidence>
<sequence>MGEKLPPRREFPLKRVKKICSQLRGVGFALFTRRGPYAKLFTSPDTEDSEQCASTWEQSILAEAQTLWPTGRLEMEYTTIFDGRHSTPAHPATYWARLVWKMQLDAPHDAYTTVLHVHLSIPKEYANDQWRYRIRCALLQSLHKLVEKKLQKKFPSSDLAGCMIKEWSNMADRKAPPAYHPSD</sequence>